<gene>
    <name evidence="2" type="ORF">BXZ70DRAFT_898798</name>
</gene>
<name>A0A8K0UJA4_9AGAR</name>
<protein>
    <submittedName>
        <fullName evidence="2">Kinase-like domain-containing protein</fullName>
    </submittedName>
</protein>
<dbReference type="EMBL" id="JAEVFJ010000035">
    <property type="protein sequence ID" value="KAH8091675.1"/>
    <property type="molecule type" value="Genomic_DNA"/>
</dbReference>
<dbReference type="Proteomes" id="UP000813824">
    <property type="component" value="Unassembled WGS sequence"/>
</dbReference>
<keyword evidence="2" id="KW-0418">Kinase</keyword>
<feature type="domain" description="Protein kinase" evidence="1">
    <location>
        <begin position="59"/>
        <end position="325"/>
    </location>
</feature>
<evidence type="ECO:0000259" key="1">
    <source>
        <dbReference type="PROSITE" id="PS50011"/>
    </source>
</evidence>
<dbReference type="AlphaFoldDB" id="A0A8K0UJA4"/>
<dbReference type="GO" id="GO:0004674">
    <property type="term" value="F:protein serine/threonine kinase activity"/>
    <property type="evidence" value="ECO:0007669"/>
    <property type="project" value="TreeGrafter"/>
</dbReference>
<comment type="caution">
    <text evidence="2">The sequence shown here is derived from an EMBL/GenBank/DDBJ whole genome shotgun (WGS) entry which is preliminary data.</text>
</comment>
<accession>A0A8K0UJA4</accession>
<keyword evidence="2" id="KW-0808">Transferase</keyword>
<reference evidence="2" key="1">
    <citation type="journal article" date="2021" name="New Phytol.">
        <title>Evolutionary innovations through gain and loss of genes in the ectomycorrhizal Boletales.</title>
        <authorList>
            <person name="Wu G."/>
            <person name="Miyauchi S."/>
            <person name="Morin E."/>
            <person name="Kuo A."/>
            <person name="Drula E."/>
            <person name="Varga T."/>
            <person name="Kohler A."/>
            <person name="Feng B."/>
            <person name="Cao Y."/>
            <person name="Lipzen A."/>
            <person name="Daum C."/>
            <person name="Hundley H."/>
            <person name="Pangilinan J."/>
            <person name="Johnson J."/>
            <person name="Barry K."/>
            <person name="LaButti K."/>
            <person name="Ng V."/>
            <person name="Ahrendt S."/>
            <person name="Min B."/>
            <person name="Choi I.G."/>
            <person name="Park H."/>
            <person name="Plett J.M."/>
            <person name="Magnuson J."/>
            <person name="Spatafora J.W."/>
            <person name="Nagy L.G."/>
            <person name="Henrissat B."/>
            <person name="Grigoriev I.V."/>
            <person name="Yang Z.L."/>
            <person name="Xu J."/>
            <person name="Martin F.M."/>
        </authorList>
    </citation>
    <scope>NUCLEOTIDE SEQUENCE</scope>
    <source>
        <strain evidence="2">KKN 215</strain>
    </source>
</reference>
<dbReference type="PROSITE" id="PS50011">
    <property type="entry name" value="PROTEIN_KINASE_DOM"/>
    <property type="match status" value="1"/>
</dbReference>
<dbReference type="InterPro" id="IPR000719">
    <property type="entry name" value="Prot_kinase_dom"/>
</dbReference>
<dbReference type="OrthoDB" id="346907at2759"/>
<organism evidence="2 3">
    <name type="scientific">Cristinia sonorae</name>
    <dbReference type="NCBI Taxonomy" id="1940300"/>
    <lineage>
        <taxon>Eukaryota</taxon>
        <taxon>Fungi</taxon>
        <taxon>Dikarya</taxon>
        <taxon>Basidiomycota</taxon>
        <taxon>Agaricomycotina</taxon>
        <taxon>Agaricomycetes</taxon>
        <taxon>Agaricomycetidae</taxon>
        <taxon>Agaricales</taxon>
        <taxon>Pleurotineae</taxon>
        <taxon>Stephanosporaceae</taxon>
        <taxon>Cristinia</taxon>
    </lineage>
</organism>
<evidence type="ECO:0000313" key="3">
    <source>
        <dbReference type="Proteomes" id="UP000813824"/>
    </source>
</evidence>
<proteinExistence type="predicted"/>
<dbReference type="PRINTS" id="PR00109">
    <property type="entry name" value="TYRKINASE"/>
</dbReference>
<dbReference type="InterPro" id="IPR001245">
    <property type="entry name" value="Ser-Thr/Tyr_kinase_cat_dom"/>
</dbReference>
<evidence type="ECO:0000313" key="2">
    <source>
        <dbReference type="EMBL" id="KAH8091675.1"/>
    </source>
</evidence>
<sequence length="387" mass="42599">MPEPLTARQVLDSDSATLPRGSHSSHSFAYRNQLRRLSLKVAIKYERFPTGLILSGVKCDDPAQRGAGGFADVFCGTHNGTKVALKRLRTLFMRSESQRSTMKKAFYRESLLWKHLVHENIVSFIGVSEDVFSGTVCMVIPWMDRGSLRHYIDDQKSAGRLHGKHLLLHQTALGLEYLHGEGIVHGDIHAGNILVADNEVVCLTDFGMALISEGTGYNYGSIHGGGATRWTAPELIDPEAFGLESTTDVYSFAMTAIELYTGQPPFPEFNDRQVSRKVVAGLRPSRPTLLDGISISDNIWTLLQSCWSEKINTRPTSHVVVEAFVPPAPAKELKPPVQRAAEGPGTTPTTIYHGKGICAVAEYDYEVGRIASSCAEESELMDRDTRP</sequence>
<dbReference type="PANTHER" id="PTHR44329">
    <property type="entry name" value="SERINE/THREONINE-PROTEIN KINASE TNNI3K-RELATED"/>
    <property type="match status" value="1"/>
</dbReference>
<dbReference type="GO" id="GO:0005524">
    <property type="term" value="F:ATP binding"/>
    <property type="evidence" value="ECO:0007669"/>
    <property type="project" value="InterPro"/>
</dbReference>
<dbReference type="Gene3D" id="1.10.510.10">
    <property type="entry name" value="Transferase(Phosphotransferase) domain 1"/>
    <property type="match status" value="1"/>
</dbReference>
<dbReference type="PANTHER" id="PTHR44329:SF214">
    <property type="entry name" value="PROTEIN KINASE DOMAIN-CONTAINING PROTEIN"/>
    <property type="match status" value="1"/>
</dbReference>
<keyword evidence="3" id="KW-1185">Reference proteome</keyword>
<dbReference type="InterPro" id="IPR051681">
    <property type="entry name" value="Ser/Thr_Kinases-Pseudokinases"/>
</dbReference>
<dbReference type="Pfam" id="PF07714">
    <property type="entry name" value="PK_Tyr_Ser-Thr"/>
    <property type="match status" value="1"/>
</dbReference>
<dbReference type="SUPFAM" id="SSF56112">
    <property type="entry name" value="Protein kinase-like (PK-like)"/>
    <property type="match status" value="1"/>
</dbReference>
<dbReference type="InterPro" id="IPR011009">
    <property type="entry name" value="Kinase-like_dom_sf"/>
</dbReference>